<dbReference type="eggNOG" id="COG1653">
    <property type="taxonomic scope" value="Bacteria"/>
</dbReference>
<organism evidence="6 7">
    <name type="scientific">Sediminispirochaeta smaragdinae (strain DSM 11293 / JCM 15392 / SEBR 4228)</name>
    <name type="common">Spirochaeta smaragdinae</name>
    <dbReference type="NCBI Taxonomy" id="573413"/>
    <lineage>
        <taxon>Bacteria</taxon>
        <taxon>Pseudomonadati</taxon>
        <taxon>Spirochaetota</taxon>
        <taxon>Spirochaetia</taxon>
        <taxon>Spirochaetales</taxon>
        <taxon>Spirochaetaceae</taxon>
        <taxon>Sediminispirochaeta</taxon>
    </lineage>
</organism>
<gene>
    <name evidence="6" type="ordered locus">Spirs_2092</name>
</gene>
<dbReference type="STRING" id="573413.Spirs_2092"/>
<evidence type="ECO:0000313" key="6">
    <source>
        <dbReference type="EMBL" id="ADK81213.1"/>
    </source>
</evidence>
<keyword evidence="4 5" id="KW-0732">Signal</keyword>
<evidence type="ECO:0000256" key="1">
    <source>
        <dbReference type="ARBA" id="ARBA00004418"/>
    </source>
</evidence>
<evidence type="ECO:0000256" key="2">
    <source>
        <dbReference type="ARBA" id="ARBA00008520"/>
    </source>
</evidence>
<dbReference type="RefSeq" id="WP_013254677.1">
    <property type="nucleotide sequence ID" value="NC_014364.1"/>
</dbReference>
<dbReference type="AlphaFoldDB" id="E1R327"/>
<feature type="chain" id="PRO_5003150530" evidence="5">
    <location>
        <begin position="21"/>
        <end position="432"/>
    </location>
</feature>
<dbReference type="Pfam" id="PF01547">
    <property type="entry name" value="SBP_bac_1"/>
    <property type="match status" value="1"/>
</dbReference>
<dbReference type="PANTHER" id="PTHR43649:SF34">
    <property type="entry name" value="ABC TRANSPORTER PERIPLASMIC-BINDING PROTEIN YCJN-RELATED"/>
    <property type="match status" value="1"/>
</dbReference>
<feature type="signal peptide" evidence="5">
    <location>
        <begin position="1"/>
        <end position="20"/>
    </location>
</feature>
<evidence type="ECO:0000256" key="5">
    <source>
        <dbReference type="SAM" id="SignalP"/>
    </source>
</evidence>
<dbReference type="OrthoDB" id="9795467at2"/>
<evidence type="ECO:0000256" key="3">
    <source>
        <dbReference type="ARBA" id="ARBA00022448"/>
    </source>
</evidence>
<proteinExistence type="inferred from homology"/>
<dbReference type="EMBL" id="CP002116">
    <property type="protein sequence ID" value="ADK81213.1"/>
    <property type="molecule type" value="Genomic_DNA"/>
</dbReference>
<protein>
    <submittedName>
        <fullName evidence="6">Extracellular solute-binding protein family 1</fullName>
    </submittedName>
</protein>
<dbReference type="HOGENOM" id="CLU_031285_9_1_12"/>
<dbReference type="GO" id="GO:0042597">
    <property type="term" value="C:periplasmic space"/>
    <property type="evidence" value="ECO:0007669"/>
    <property type="project" value="UniProtKB-SubCell"/>
</dbReference>
<reference evidence="6 7" key="1">
    <citation type="journal article" date="2010" name="Stand. Genomic Sci.">
        <title>Complete genome sequence of Spirochaeta smaragdinae type strain (SEBR 4228).</title>
        <authorList>
            <person name="Mavromatis K."/>
            <person name="Yasawong M."/>
            <person name="Chertkov O."/>
            <person name="Lapidus A."/>
            <person name="Lucas S."/>
            <person name="Nolan M."/>
            <person name="Del Rio T.G."/>
            <person name="Tice H."/>
            <person name="Cheng J.F."/>
            <person name="Pitluck S."/>
            <person name="Liolios K."/>
            <person name="Ivanova N."/>
            <person name="Tapia R."/>
            <person name="Han C."/>
            <person name="Bruce D."/>
            <person name="Goodwin L."/>
            <person name="Pati A."/>
            <person name="Chen A."/>
            <person name="Palaniappan K."/>
            <person name="Land M."/>
            <person name="Hauser L."/>
            <person name="Chang Y.J."/>
            <person name="Jeffries C.D."/>
            <person name="Detter J.C."/>
            <person name="Rohde M."/>
            <person name="Brambilla E."/>
            <person name="Spring S."/>
            <person name="Goker M."/>
            <person name="Sikorski J."/>
            <person name="Woyke T."/>
            <person name="Bristow J."/>
            <person name="Eisen J.A."/>
            <person name="Markowitz V."/>
            <person name="Hugenholtz P."/>
            <person name="Klenk H.P."/>
            <person name="Kyrpides N.C."/>
        </authorList>
    </citation>
    <scope>NUCLEOTIDE SEQUENCE [LARGE SCALE GENOMIC DNA]</scope>
    <source>
        <strain evidence="7">DSM 11293 / JCM 15392 / SEBR 4228</strain>
    </source>
</reference>
<dbReference type="PANTHER" id="PTHR43649">
    <property type="entry name" value="ARABINOSE-BINDING PROTEIN-RELATED"/>
    <property type="match status" value="1"/>
</dbReference>
<dbReference type="SUPFAM" id="SSF53850">
    <property type="entry name" value="Periplasmic binding protein-like II"/>
    <property type="match status" value="1"/>
</dbReference>
<dbReference type="Gene3D" id="3.40.190.10">
    <property type="entry name" value="Periplasmic binding protein-like II"/>
    <property type="match status" value="2"/>
</dbReference>
<accession>E1R327</accession>
<evidence type="ECO:0000256" key="4">
    <source>
        <dbReference type="ARBA" id="ARBA00022729"/>
    </source>
</evidence>
<dbReference type="InterPro" id="IPR006059">
    <property type="entry name" value="SBP"/>
</dbReference>
<dbReference type="CDD" id="cd13585">
    <property type="entry name" value="PBP2_TMBP_like"/>
    <property type="match status" value="1"/>
</dbReference>
<dbReference type="Proteomes" id="UP000002318">
    <property type="component" value="Chromosome"/>
</dbReference>
<dbReference type="KEGG" id="ssm:Spirs_2092"/>
<comment type="subcellular location">
    <subcellularLocation>
        <location evidence="1">Periplasm</location>
    </subcellularLocation>
</comment>
<evidence type="ECO:0000313" key="7">
    <source>
        <dbReference type="Proteomes" id="UP000002318"/>
    </source>
</evidence>
<keyword evidence="3" id="KW-0813">Transport</keyword>
<name>E1R327_SEDSS</name>
<sequence length="432" mass="47230">MKRVVFIALSVLIALSPVFAGGAKENAAAPASATVDPKYAPYQGVTLTFIRHSGYEADWMAEMAKAFYEESGIKVNIEQVAYSEMKNKIVIDISSENGSYDIIATTEYWLPEFNEGGWLADINTYLNDPALYDPAFEIEDVSASLLEANSIDGKLLAMPWKFNSQFLYYRTDLIKTAPKNWSEMLELARANTEDGRYGLSLALGKTCVMDVYLNCLYQNGGAFLSADGKTCLLDSKEALGALEYLIQLSQYSSAGSINNHWDEAAANFAQGNAAMMPAVNSQLNNVINPEKSAISDSVGFAEWPGNVHAAAVSSTWGVAITRNCKHPEAAYLFIQYMLNAKRTESLVEGTMGAAVPVRESLLTSTSLNEKYPHFKTMNAISNQPGHTYVYPKTHQTTAIMDVLASYVQEAVIGTLEPSEALAKAKAEIDKML</sequence>
<dbReference type="InterPro" id="IPR050490">
    <property type="entry name" value="Bact_solute-bd_prot1"/>
</dbReference>
<comment type="similarity">
    <text evidence="2">Belongs to the bacterial solute-binding protein 1 family.</text>
</comment>
<keyword evidence="7" id="KW-1185">Reference proteome</keyword>